<comment type="caution">
    <text evidence="5">The sequence shown here is derived from an EMBL/GenBank/DDBJ whole genome shotgun (WGS) entry which is preliminary data.</text>
</comment>
<dbReference type="PROSITE" id="PS51125">
    <property type="entry name" value="NHL"/>
    <property type="match status" value="3"/>
</dbReference>
<gene>
    <name evidence="5" type="ORF">LX87_02011</name>
</gene>
<sequence length="715" mass="74499">MTSPIRYFRIPFIGILTTWLSLAFGLVTAHVMAQTITTVAGNGKDEYSGDNVSALHTSLFNPQSVAVDQQGNIYIADAGSSRVRKVDSNGIITTVAGNGRRAFSGDGGPATSAAISGPLDLAIDQQGNILIIDSGNDRIRKVTPDGIISTIAGGGPGNFETKDGDGGPATSAYINPSAIAVDAQGNIFITESNRSRGSLVRKIDANGIITTVAGQYTGGQGGNGGGYGGDGGPATSATLNSPAGLAVDAQGNIFIADAGNNRIRKIDTNGIITTVAGSGTRGYTGDGGPATSATLSSPGGIVVDPEGNLFMVDRGNYVVRKVDPNGIISTFAGTGHSGFGGDGGPATEGVFFDPRGIEIDAQGNLLVADVNNQRIRKITKTTIPLAVTSFSLINAETNQEIKQLTNGEVLNLNALPTRHLNIRVNTTITTVGSVVVVLRGPLNRIRTEMVPPYSVLSDDMGVYDRWTPAVGNYALFAIAHTFPDGNGPSGTPLSINFTVVDQPQVLGFSLVDAITDQTILELTEGQELDLAKLSGHVFNIRANTSPATVGSVVMQLSGTQTRTQLENAAPYALFKDDGNGNYRTWKPAVGSYQLTATPYSDPNGTGSVGIPLSLGFQFVNSTPAARLAAAADPEAGALRVFPNPFRDSFTFRSTGPQNTVQSVRLYDVLGCLVWQGTDGETEQRVSLDRSLADGVYVLQVGTGPSAKRYKLVKAP</sequence>
<feature type="repeat" description="NHL" evidence="2">
    <location>
        <begin position="59"/>
        <end position="89"/>
    </location>
</feature>
<name>A0A327X3P7_LARAB</name>
<feature type="domain" description="Teneurin NHL" evidence="4">
    <location>
        <begin position="229"/>
        <end position="279"/>
    </location>
</feature>
<dbReference type="Pfam" id="PF18962">
    <property type="entry name" value="Por_Secre_tail"/>
    <property type="match status" value="1"/>
</dbReference>
<feature type="repeat" description="NHL" evidence="2">
    <location>
        <begin position="239"/>
        <end position="269"/>
    </location>
</feature>
<feature type="domain" description="Secretion system C-terminal sorting" evidence="3">
    <location>
        <begin position="640"/>
        <end position="710"/>
    </location>
</feature>
<dbReference type="Gene3D" id="2.120.10.30">
    <property type="entry name" value="TolB, C-terminal domain"/>
    <property type="match status" value="3"/>
</dbReference>
<dbReference type="PANTHER" id="PTHR13833:SF71">
    <property type="entry name" value="NHL DOMAIN-CONTAINING PROTEIN"/>
    <property type="match status" value="1"/>
</dbReference>
<evidence type="ECO:0000313" key="6">
    <source>
        <dbReference type="Proteomes" id="UP000248790"/>
    </source>
</evidence>
<evidence type="ECO:0000259" key="4">
    <source>
        <dbReference type="Pfam" id="PF25021"/>
    </source>
</evidence>
<feature type="repeat" description="NHL" evidence="2">
    <location>
        <begin position="351"/>
        <end position="381"/>
    </location>
</feature>
<reference evidence="5 6" key="1">
    <citation type="submission" date="2018-06" db="EMBL/GenBank/DDBJ databases">
        <title>Genomic Encyclopedia of Archaeal and Bacterial Type Strains, Phase II (KMG-II): from individual species to whole genera.</title>
        <authorList>
            <person name="Goeker M."/>
        </authorList>
    </citation>
    <scope>NUCLEOTIDE SEQUENCE [LARGE SCALE GENOMIC DNA]</scope>
    <source>
        <strain evidence="5 6">DSM 21851</strain>
    </source>
</reference>
<keyword evidence="1" id="KW-0677">Repeat</keyword>
<feature type="domain" description="Teneurin NHL" evidence="4">
    <location>
        <begin position="284"/>
        <end position="334"/>
    </location>
</feature>
<dbReference type="NCBIfam" id="TIGR04183">
    <property type="entry name" value="Por_Secre_tail"/>
    <property type="match status" value="1"/>
</dbReference>
<evidence type="ECO:0000256" key="2">
    <source>
        <dbReference type="PROSITE-ProRule" id="PRU00504"/>
    </source>
</evidence>
<dbReference type="Proteomes" id="UP000248790">
    <property type="component" value="Unassembled WGS sequence"/>
</dbReference>
<dbReference type="EMBL" id="QLMC01000002">
    <property type="protein sequence ID" value="RAK00309.1"/>
    <property type="molecule type" value="Genomic_DNA"/>
</dbReference>
<dbReference type="Pfam" id="PF25021">
    <property type="entry name" value="TEN_NHL"/>
    <property type="match status" value="3"/>
</dbReference>
<evidence type="ECO:0000256" key="1">
    <source>
        <dbReference type="ARBA" id="ARBA00022737"/>
    </source>
</evidence>
<evidence type="ECO:0000313" key="5">
    <source>
        <dbReference type="EMBL" id="RAK00309.1"/>
    </source>
</evidence>
<organism evidence="5 6">
    <name type="scientific">Larkinella arboricola</name>
    <dbReference type="NCBI Taxonomy" id="643671"/>
    <lineage>
        <taxon>Bacteria</taxon>
        <taxon>Pseudomonadati</taxon>
        <taxon>Bacteroidota</taxon>
        <taxon>Cytophagia</taxon>
        <taxon>Cytophagales</taxon>
        <taxon>Spirosomataceae</taxon>
        <taxon>Larkinella</taxon>
    </lineage>
</organism>
<dbReference type="InterPro" id="IPR026444">
    <property type="entry name" value="Secre_tail"/>
</dbReference>
<evidence type="ECO:0000259" key="3">
    <source>
        <dbReference type="Pfam" id="PF18962"/>
    </source>
</evidence>
<accession>A0A327X3P7</accession>
<dbReference type="AlphaFoldDB" id="A0A327X3P7"/>
<proteinExistence type="predicted"/>
<dbReference type="InterPro" id="IPR056822">
    <property type="entry name" value="TEN_NHL"/>
</dbReference>
<dbReference type="InterPro" id="IPR011042">
    <property type="entry name" value="6-blade_b-propeller_TolB-like"/>
</dbReference>
<dbReference type="InterPro" id="IPR001258">
    <property type="entry name" value="NHL_repeat"/>
</dbReference>
<dbReference type="PANTHER" id="PTHR13833">
    <property type="match status" value="1"/>
</dbReference>
<dbReference type="CDD" id="cd14953">
    <property type="entry name" value="NHL_like_1"/>
    <property type="match status" value="1"/>
</dbReference>
<keyword evidence="6" id="KW-1185">Reference proteome</keyword>
<protein>
    <submittedName>
        <fullName evidence="5">Putative secreted protein (Por secretion system target)</fullName>
    </submittedName>
</protein>
<dbReference type="SUPFAM" id="SSF101898">
    <property type="entry name" value="NHL repeat"/>
    <property type="match status" value="1"/>
</dbReference>
<dbReference type="RefSeq" id="WP_111628061.1">
    <property type="nucleotide sequence ID" value="NZ_QLMC01000002.1"/>
</dbReference>
<dbReference type="OrthoDB" id="791543at2"/>
<feature type="domain" description="Teneurin NHL" evidence="4">
    <location>
        <begin position="44"/>
        <end position="98"/>
    </location>
</feature>